<evidence type="ECO:0000313" key="3">
    <source>
        <dbReference type="Proteomes" id="UP001589693"/>
    </source>
</evidence>
<feature type="transmembrane region" description="Helical" evidence="1">
    <location>
        <begin position="197"/>
        <end position="218"/>
    </location>
</feature>
<dbReference type="RefSeq" id="WP_377858061.1">
    <property type="nucleotide sequence ID" value="NZ_JBHLZU010000023.1"/>
</dbReference>
<proteinExistence type="predicted"/>
<organism evidence="2 3">
    <name type="scientific">Allokutzneria oryzae</name>
    <dbReference type="NCBI Taxonomy" id="1378989"/>
    <lineage>
        <taxon>Bacteria</taxon>
        <taxon>Bacillati</taxon>
        <taxon>Actinomycetota</taxon>
        <taxon>Actinomycetes</taxon>
        <taxon>Pseudonocardiales</taxon>
        <taxon>Pseudonocardiaceae</taxon>
        <taxon>Allokutzneria</taxon>
    </lineage>
</organism>
<evidence type="ECO:0000256" key="1">
    <source>
        <dbReference type="SAM" id="Phobius"/>
    </source>
</evidence>
<dbReference type="EMBL" id="JBHLZU010000023">
    <property type="protein sequence ID" value="MFB9907601.1"/>
    <property type="molecule type" value="Genomic_DNA"/>
</dbReference>
<evidence type="ECO:0000313" key="2">
    <source>
        <dbReference type="EMBL" id="MFB9907601.1"/>
    </source>
</evidence>
<feature type="transmembrane region" description="Helical" evidence="1">
    <location>
        <begin position="48"/>
        <end position="71"/>
    </location>
</feature>
<sequence>MRYWVMFRILTALVASGIVIAWSSRYSFLVTAAGAAGAGEWRTVLSGVASGFASVFVLVAGLVAIPFEVYIITKRRDWYLYLGLIAIGFNVVHGVIGYLESFKPQADPVLASFGRGDWIFQSVTQFAYFYYVIWVPLAIPFAVVALFVRRREPEWGDGGDSPTARTAFDSGPTLGYLGVLLGGTSVAQAFADDWTALAVQLAIGVALVAVVFLLLTGYRRVVTRT</sequence>
<feature type="transmembrane region" description="Helical" evidence="1">
    <location>
        <begin position="78"/>
        <end position="99"/>
    </location>
</feature>
<gene>
    <name evidence="2" type="ORF">ACFFQA_27015</name>
</gene>
<feature type="transmembrane region" description="Helical" evidence="1">
    <location>
        <begin position="174"/>
        <end position="191"/>
    </location>
</feature>
<feature type="transmembrane region" description="Helical" evidence="1">
    <location>
        <begin position="128"/>
        <end position="148"/>
    </location>
</feature>
<keyword evidence="3" id="KW-1185">Reference proteome</keyword>
<dbReference type="Proteomes" id="UP001589693">
    <property type="component" value="Unassembled WGS sequence"/>
</dbReference>
<accession>A0ABV6A384</accession>
<comment type="caution">
    <text evidence="2">The sequence shown here is derived from an EMBL/GenBank/DDBJ whole genome shotgun (WGS) entry which is preliminary data.</text>
</comment>
<keyword evidence="1" id="KW-0472">Membrane</keyword>
<reference evidence="2 3" key="1">
    <citation type="submission" date="2024-09" db="EMBL/GenBank/DDBJ databases">
        <authorList>
            <person name="Sun Q."/>
            <person name="Mori K."/>
        </authorList>
    </citation>
    <scope>NUCLEOTIDE SEQUENCE [LARGE SCALE GENOMIC DNA]</scope>
    <source>
        <strain evidence="2 3">TBRC 7907</strain>
    </source>
</reference>
<name>A0ABV6A384_9PSEU</name>
<keyword evidence="1" id="KW-0812">Transmembrane</keyword>
<protein>
    <submittedName>
        <fullName evidence="2">Uncharacterized protein</fullName>
    </submittedName>
</protein>
<keyword evidence="1" id="KW-1133">Transmembrane helix</keyword>